<organism evidence="2 3">
    <name type="scientific">Parabacteroides goldsteinii DSM 19448 = WAL 12034</name>
    <dbReference type="NCBI Taxonomy" id="927665"/>
    <lineage>
        <taxon>Bacteria</taxon>
        <taxon>Pseudomonadati</taxon>
        <taxon>Bacteroidota</taxon>
        <taxon>Bacteroidia</taxon>
        <taxon>Bacteroidales</taxon>
        <taxon>Tannerellaceae</taxon>
        <taxon>Parabacteroides</taxon>
    </lineage>
</organism>
<dbReference type="PATRIC" id="fig|927665.4.peg.1077"/>
<dbReference type="EMBL" id="AQHV01000006">
    <property type="protein sequence ID" value="KKB58231.1"/>
    <property type="molecule type" value="Genomic_DNA"/>
</dbReference>
<dbReference type="HOGENOM" id="CLU_312324_0_0_10"/>
<dbReference type="Proteomes" id="UP000033047">
    <property type="component" value="Unassembled WGS sequence"/>
</dbReference>
<accession>A0A0F5JK98</accession>
<sequence length="907" mass="101871">MKRYINSLAVLLLACFIGTSCTDEDAVNGKSKYESGIPVSLSLSFKPDVPDVVTKAGENMDDYKDDVYDITIFAFAENGKVNGIQTYQNENGEKLGTKSGTVTNFSTLSGVNYIYAVANAQTYYYQGLIDQLKGCKDRSDFLTQVATLQQKSIDLVDGRFLMSGVFGPKNIGTETVDLEASKVDIAPEVTKLSGEIKLSRVASSITFNIKVGENSDCTAFTPKSWKVVDVPAVSYLFDQGHDYIGKAGEEGKYYFDSDSALFNQNQTSITFYMTENRKNAAKVDSYLDRMKERPERATYLQLTGVYSGKANKYDENNKKVTDDKVTSEAYVTYYIPLGSATNLTSVTNLGNYETKRNTQYIYNVFVNGVKDIVVEVIEGKETSVAGGDVIYRSDDGASYKLLDAHYEARVLTFKLSDITNKVKLIYGVKTPYTNGYQYDKDAKDIDWVKFLVHTDGKESIKDYPGDNSKEFLTVEELMNKMIEAKSAGKEQTLFNVSKGEDKLLYVTAFIDEYYYENKDWKTFVNKPNREMLLLCTTKNGFDSSVTDATFVLSQRSIQTYYTLDEKAGNIIAVGLEWANETPIRNNAEGIGATSSKNQNGRANMLSNLSGKSWSNVPTMTKDYLVSNTDDNDHFTNGGITLGMANLSPFTACMSRNRSSDGKNKIDESDVKWFLPSIEQYQYMVLGQSGYDQGAYLYPSGRDKSKEENRLHFYSSSVNTDGRNILWAEEGMSTSTNDEYPKDPSNYWQRRHSIRCIRYLGKLEGSETSIVKKDTYRENNVSYDVVRTTYLNNNSIRGSKNSSSLTKHNELEENNKPYEAFAIAKGDIEYNNSCPRGWRIPNQREMSLMYSLYGIGANDASKRYITSTEFSGFPSRMFILSKGGMGVGYISDIPHGMRNYIRCVRDVD</sequence>
<dbReference type="PROSITE" id="PS51257">
    <property type="entry name" value="PROKAR_LIPOPROTEIN"/>
    <property type="match status" value="1"/>
</dbReference>
<evidence type="ECO:0008006" key="4">
    <source>
        <dbReference type="Google" id="ProtNLM"/>
    </source>
</evidence>
<reference evidence="2 3" key="1">
    <citation type="submission" date="2013-04" db="EMBL/GenBank/DDBJ databases">
        <title>The Genome Sequence of Parabacteroides goldsteinii DSM 19448.</title>
        <authorList>
            <consortium name="The Broad Institute Genomics Platform"/>
            <person name="Earl A."/>
            <person name="Ward D."/>
            <person name="Feldgarden M."/>
            <person name="Gevers D."/>
            <person name="Martens E."/>
            <person name="Sakamoto M."/>
            <person name="Benno Y."/>
            <person name="Song Y."/>
            <person name="Liu C."/>
            <person name="Lee J."/>
            <person name="Bolanos M."/>
            <person name="Vaisanen M.L."/>
            <person name="Finegold S.M."/>
            <person name="Walker B."/>
            <person name="Young S."/>
            <person name="Zeng Q."/>
            <person name="Gargeya S."/>
            <person name="Fitzgerald M."/>
            <person name="Haas B."/>
            <person name="Abouelleil A."/>
            <person name="Allen A.W."/>
            <person name="Alvarado L."/>
            <person name="Arachchi H.M."/>
            <person name="Berlin A.M."/>
            <person name="Chapman S.B."/>
            <person name="Gainer-Dewar J."/>
            <person name="Goldberg J."/>
            <person name="Griggs A."/>
            <person name="Gujja S."/>
            <person name="Hansen M."/>
            <person name="Howarth C."/>
            <person name="Imamovic A."/>
            <person name="Ireland A."/>
            <person name="Larimer J."/>
            <person name="McCowan C."/>
            <person name="Murphy C."/>
            <person name="Pearson M."/>
            <person name="Poon T.W."/>
            <person name="Priest M."/>
            <person name="Roberts A."/>
            <person name="Saif S."/>
            <person name="Shea T."/>
            <person name="Sisk P."/>
            <person name="Sykes S."/>
            <person name="Wortman J."/>
            <person name="Nusbaum C."/>
            <person name="Birren B."/>
        </authorList>
    </citation>
    <scope>NUCLEOTIDE SEQUENCE [LARGE SCALE GENOMIC DNA]</scope>
    <source>
        <strain evidence="2 3">DSM 19448</strain>
    </source>
</reference>
<protein>
    <recommendedName>
        <fullName evidence="4">Major fimbrial subunit protein N-terminal domain-containing protein</fullName>
    </recommendedName>
</protein>
<evidence type="ECO:0000313" key="2">
    <source>
        <dbReference type="EMBL" id="KKB58231.1"/>
    </source>
</evidence>
<feature type="signal peptide" evidence="1">
    <location>
        <begin position="1"/>
        <end position="22"/>
    </location>
</feature>
<evidence type="ECO:0000256" key="1">
    <source>
        <dbReference type="SAM" id="SignalP"/>
    </source>
</evidence>
<evidence type="ECO:0000313" key="3">
    <source>
        <dbReference type="Proteomes" id="UP000033047"/>
    </source>
</evidence>
<proteinExistence type="predicted"/>
<gene>
    <name evidence="2" type="ORF">HMPREF1535_01052</name>
</gene>
<dbReference type="RefSeq" id="WP_046145478.1">
    <property type="nucleotide sequence ID" value="NZ_KQ033912.1"/>
</dbReference>
<comment type="caution">
    <text evidence="2">The sequence shown here is derived from an EMBL/GenBank/DDBJ whole genome shotgun (WGS) entry which is preliminary data.</text>
</comment>
<dbReference type="STRING" id="927665.HMPREF1535_01052"/>
<name>A0A0F5JK98_9BACT</name>
<keyword evidence="1" id="KW-0732">Signal</keyword>
<dbReference type="AlphaFoldDB" id="A0A0F5JK98"/>
<feature type="chain" id="PRO_5002489568" description="Major fimbrial subunit protein N-terminal domain-containing protein" evidence="1">
    <location>
        <begin position="23"/>
        <end position="907"/>
    </location>
</feature>
<dbReference type="Gene3D" id="2.60.40.2580">
    <property type="match status" value="1"/>
</dbReference>